<dbReference type="GeneID" id="90546378"/>
<evidence type="ECO:0000313" key="5">
    <source>
        <dbReference type="Proteomes" id="UP000246114"/>
    </source>
</evidence>
<accession>A0A1I2LRC8</accession>
<gene>
    <name evidence="2" type="ORF">DBY38_11800</name>
    <name evidence="3" type="ORF">SAMN04487885_11193</name>
</gene>
<evidence type="ECO:0000313" key="2">
    <source>
        <dbReference type="EMBL" id="PWL52249.1"/>
    </source>
</evidence>
<dbReference type="EMBL" id="FOOE01000011">
    <property type="protein sequence ID" value="SFF81835.1"/>
    <property type="molecule type" value="Genomic_DNA"/>
</dbReference>
<sequence>MADKTIVCKDCSKEFVFTEGEQAFYKEKGFENEPVRCPECRKARKQQSNNRGFRR</sequence>
<evidence type="ECO:0000259" key="1">
    <source>
        <dbReference type="Pfam" id="PF13451"/>
    </source>
</evidence>
<keyword evidence="4" id="KW-1185">Reference proteome</keyword>
<protein>
    <submittedName>
        <fullName evidence="2">Cytochrome C551</fullName>
    </submittedName>
    <submittedName>
        <fullName evidence="3">Probable zinc-ribbon domain-containing protein</fullName>
    </submittedName>
</protein>
<dbReference type="AlphaFoldDB" id="A0A1I2LRC8"/>
<reference evidence="3 4" key="1">
    <citation type="submission" date="2016-10" db="EMBL/GenBank/DDBJ databases">
        <authorList>
            <person name="de Groot N.N."/>
        </authorList>
    </citation>
    <scope>NUCLEOTIDE SEQUENCE [LARGE SCALE GENOMIC DNA]</scope>
    <source>
        <strain evidence="3 4">NLAE-zl-G419</strain>
    </source>
</reference>
<dbReference type="InterPro" id="IPR025306">
    <property type="entry name" value="Zn-bnd_dom_prob"/>
</dbReference>
<evidence type="ECO:0000313" key="4">
    <source>
        <dbReference type="Proteomes" id="UP000182135"/>
    </source>
</evidence>
<dbReference type="Proteomes" id="UP000182135">
    <property type="component" value="Unassembled WGS sequence"/>
</dbReference>
<dbReference type="RefSeq" id="WP_027638427.1">
    <property type="nucleotide sequence ID" value="NZ_BAAACD010000016.1"/>
</dbReference>
<dbReference type="EMBL" id="QAMZ01000051">
    <property type="protein sequence ID" value="PWL52249.1"/>
    <property type="molecule type" value="Genomic_DNA"/>
</dbReference>
<dbReference type="Proteomes" id="UP000246114">
    <property type="component" value="Unassembled WGS sequence"/>
</dbReference>
<evidence type="ECO:0000313" key="3">
    <source>
        <dbReference type="EMBL" id="SFF81835.1"/>
    </source>
</evidence>
<organism evidence="3 4">
    <name type="scientific">Clostridium cadaveris</name>
    <dbReference type="NCBI Taxonomy" id="1529"/>
    <lineage>
        <taxon>Bacteria</taxon>
        <taxon>Bacillati</taxon>
        <taxon>Bacillota</taxon>
        <taxon>Clostridia</taxon>
        <taxon>Eubacteriales</taxon>
        <taxon>Clostridiaceae</taxon>
        <taxon>Clostridium</taxon>
    </lineage>
</organism>
<dbReference type="OrthoDB" id="5505402at2"/>
<dbReference type="Pfam" id="PF13451">
    <property type="entry name" value="zf_Tbcl"/>
    <property type="match status" value="1"/>
</dbReference>
<feature type="domain" description="Probable zinc-binding" evidence="1">
    <location>
        <begin position="2"/>
        <end position="48"/>
    </location>
</feature>
<dbReference type="STRING" id="1529.SAMN04487885_11193"/>
<proteinExistence type="predicted"/>
<dbReference type="eggNOG" id="COG1278">
    <property type="taxonomic scope" value="Bacteria"/>
</dbReference>
<reference evidence="2 5" key="2">
    <citation type="submission" date="2018-03" db="EMBL/GenBank/DDBJ databases">
        <title>The uncultured portion of the human microbiome is neutrally assembled.</title>
        <authorList>
            <person name="Jeraldo P."/>
            <person name="Boardman L."/>
            <person name="White B.A."/>
            <person name="Nelson H."/>
            <person name="Goldenfeld N."/>
            <person name="Chia N."/>
        </authorList>
    </citation>
    <scope>NUCLEOTIDE SEQUENCE [LARGE SCALE GENOMIC DNA]</scope>
    <source>
        <strain evidence="2">CIM:MAG 903</strain>
    </source>
</reference>
<name>A0A1I2LRC8_9CLOT</name>